<feature type="compositionally biased region" description="Low complexity" evidence="1">
    <location>
        <begin position="367"/>
        <end position="380"/>
    </location>
</feature>
<feature type="compositionally biased region" description="Acidic residues" evidence="1">
    <location>
        <begin position="305"/>
        <end position="322"/>
    </location>
</feature>
<feature type="compositionally biased region" description="Basic and acidic residues" evidence="1">
    <location>
        <begin position="390"/>
        <end position="416"/>
    </location>
</feature>
<feature type="compositionally biased region" description="Polar residues" evidence="1">
    <location>
        <begin position="519"/>
        <end position="536"/>
    </location>
</feature>
<feature type="domain" description="PWWP" evidence="2">
    <location>
        <begin position="157"/>
        <end position="240"/>
    </location>
</feature>
<feature type="compositionally biased region" description="Basic and acidic residues" evidence="1">
    <location>
        <begin position="539"/>
        <end position="554"/>
    </location>
</feature>
<dbReference type="AlphaFoldDB" id="A0AAJ0MJM6"/>
<dbReference type="EMBL" id="JAUIQD010000001">
    <property type="protein sequence ID" value="KAK3362944.1"/>
    <property type="molecule type" value="Genomic_DNA"/>
</dbReference>
<proteinExistence type="predicted"/>
<dbReference type="Proteomes" id="UP001275084">
    <property type="component" value="Unassembled WGS sequence"/>
</dbReference>
<feature type="compositionally biased region" description="Basic and acidic residues" evidence="1">
    <location>
        <begin position="35"/>
        <end position="50"/>
    </location>
</feature>
<dbReference type="SUPFAM" id="SSF63748">
    <property type="entry name" value="Tudor/PWWP/MBT"/>
    <property type="match status" value="1"/>
</dbReference>
<accession>A0AAJ0MJM6</accession>
<feature type="compositionally biased region" description="Basic and acidic residues" evidence="1">
    <location>
        <begin position="561"/>
        <end position="571"/>
    </location>
</feature>
<reference evidence="3" key="1">
    <citation type="journal article" date="2023" name="Mol. Phylogenet. Evol.">
        <title>Genome-scale phylogeny and comparative genomics of the fungal order Sordariales.</title>
        <authorList>
            <person name="Hensen N."/>
            <person name="Bonometti L."/>
            <person name="Westerberg I."/>
            <person name="Brannstrom I.O."/>
            <person name="Guillou S."/>
            <person name="Cros-Aarteil S."/>
            <person name="Calhoun S."/>
            <person name="Haridas S."/>
            <person name="Kuo A."/>
            <person name="Mondo S."/>
            <person name="Pangilinan J."/>
            <person name="Riley R."/>
            <person name="LaButti K."/>
            <person name="Andreopoulos B."/>
            <person name="Lipzen A."/>
            <person name="Chen C."/>
            <person name="Yan M."/>
            <person name="Daum C."/>
            <person name="Ng V."/>
            <person name="Clum A."/>
            <person name="Steindorff A."/>
            <person name="Ohm R.A."/>
            <person name="Martin F."/>
            <person name="Silar P."/>
            <person name="Natvig D.O."/>
            <person name="Lalanne C."/>
            <person name="Gautier V."/>
            <person name="Ament-Velasquez S.L."/>
            <person name="Kruys A."/>
            <person name="Hutchinson M.I."/>
            <person name="Powell A.J."/>
            <person name="Barry K."/>
            <person name="Miller A.N."/>
            <person name="Grigoriev I.V."/>
            <person name="Debuchy R."/>
            <person name="Gladieux P."/>
            <person name="Hiltunen Thoren M."/>
            <person name="Johannesson H."/>
        </authorList>
    </citation>
    <scope>NUCLEOTIDE SEQUENCE</scope>
    <source>
        <strain evidence="3">CBS 955.72</strain>
    </source>
</reference>
<sequence length="584" mass="63513">MSAENSTAPATGAAQSSVTTDDAPSAPAASTSKSESAKEASADADTEAKAANEAGADGEAPAPEELNKAAEAAAEKSTEPPADAKSDVDMADASAPADAPAADADESRASVQADALATTPGNKPKGKQRKSIGAADKGKKLNKKASRAKILHLDAAPGDHYFVKLKGFPQWPVIICDEDMLPQSLLKSRPVTARRADGTYREDYADGGKRAGDRTFPVMYLHTNEFGWVPNSDLIELDPSTVKDVKIEKRKDLQAAHELASQSHPLSFYKDLLHQYQEDLIEQEKAKAAKAATPSKSKKAKALVDEDDDIDMPDADNVDEDTTPVKEKKPKKRKAEDTAETPQRAESVKKPKIKLTVNSTPKTANGTTSTPKSTKAATEGKVTKAKAKKAKETEEKKVEKEVVAPKEPELSPEEKHARKKKEVLFLRHKLQKGLLTREQAPKEEEMKSMSDYILKLEGFPDLEVSIIRETKINKVLKAILKLENIPKEEEFLFKPRSTSLLEKWNKLLAVDGTAAEKTNGVNGTTTSKELNKTNGVKSEAVKDEPKDEDMKDDDKTEEESAEKPATEEVRPKRNSAKQDISNSM</sequence>
<feature type="region of interest" description="Disordered" evidence="1">
    <location>
        <begin position="512"/>
        <end position="584"/>
    </location>
</feature>
<dbReference type="PROSITE" id="PS50812">
    <property type="entry name" value="PWWP"/>
    <property type="match status" value="1"/>
</dbReference>
<feature type="compositionally biased region" description="Low complexity" evidence="1">
    <location>
        <begin position="51"/>
        <end position="64"/>
    </location>
</feature>
<organism evidence="3 4">
    <name type="scientific">Lasiosphaeria hispida</name>
    <dbReference type="NCBI Taxonomy" id="260671"/>
    <lineage>
        <taxon>Eukaryota</taxon>
        <taxon>Fungi</taxon>
        <taxon>Dikarya</taxon>
        <taxon>Ascomycota</taxon>
        <taxon>Pezizomycotina</taxon>
        <taxon>Sordariomycetes</taxon>
        <taxon>Sordariomycetidae</taxon>
        <taxon>Sordariales</taxon>
        <taxon>Lasiosphaeriaceae</taxon>
        <taxon>Lasiosphaeria</taxon>
    </lineage>
</organism>
<dbReference type="PANTHER" id="PTHR22910:SF6">
    <property type="entry name" value="PROTEIN MGARP"/>
    <property type="match status" value="1"/>
</dbReference>
<name>A0AAJ0MJM6_9PEZI</name>
<evidence type="ECO:0000256" key="1">
    <source>
        <dbReference type="SAM" id="MobiDB-lite"/>
    </source>
</evidence>
<dbReference type="Gene3D" id="2.30.30.140">
    <property type="match status" value="1"/>
</dbReference>
<evidence type="ECO:0000313" key="3">
    <source>
        <dbReference type="EMBL" id="KAK3362944.1"/>
    </source>
</evidence>
<reference evidence="3" key="2">
    <citation type="submission" date="2023-06" db="EMBL/GenBank/DDBJ databases">
        <authorList>
            <consortium name="Lawrence Berkeley National Laboratory"/>
            <person name="Haridas S."/>
            <person name="Hensen N."/>
            <person name="Bonometti L."/>
            <person name="Westerberg I."/>
            <person name="Brannstrom I.O."/>
            <person name="Guillou S."/>
            <person name="Cros-Aarteil S."/>
            <person name="Calhoun S."/>
            <person name="Kuo A."/>
            <person name="Mondo S."/>
            <person name="Pangilinan J."/>
            <person name="Riley R."/>
            <person name="Labutti K."/>
            <person name="Andreopoulos B."/>
            <person name="Lipzen A."/>
            <person name="Chen C."/>
            <person name="Yanf M."/>
            <person name="Daum C."/>
            <person name="Ng V."/>
            <person name="Clum A."/>
            <person name="Steindorff A."/>
            <person name="Ohm R."/>
            <person name="Martin F."/>
            <person name="Silar P."/>
            <person name="Natvig D."/>
            <person name="Lalanne C."/>
            <person name="Gautier V."/>
            <person name="Ament-Velasquez S.L."/>
            <person name="Kruys A."/>
            <person name="Hutchinson M.I."/>
            <person name="Powell A.J."/>
            <person name="Barry K."/>
            <person name="Miller A.N."/>
            <person name="Grigoriev I.V."/>
            <person name="Debuchy R."/>
            <person name="Gladieux P."/>
            <person name="Thoren M.H."/>
            <person name="Johannesson H."/>
        </authorList>
    </citation>
    <scope>NUCLEOTIDE SEQUENCE</scope>
    <source>
        <strain evidence="3">CBS 955.72</strain>
    </source>
</reference>
<protein>
    <recommendedName>
        <fullName evidence="2">PWWP domain-containing protein</fullName>
    </recommendedName>
</protein>
<comment type="caution">
    <text evidence="3">The sequence shown here is derived from an EMBL/GenBank/DDBJ whole genome shotgun (WGS) entry which is preliminary data.</text>
</comment>
<keyword evidence="4" id="KW-1185">Reference proteome</keyword>
<dbReference type="PANTHER" id="PTHR22910">
    <property type="entry name" value="PROTEIN MGARP"/>
    <property type="match status" value="1"/>
</dbReference>
<feature type="compositionally biased region" description="Low complexity" evidence="1">
    <location>
        <begin position="19"/>
        <end position="34"/>
    </location>
</feature>
<dbReference type="InterPro" id="IPR026093">
    <property type="entry name" value="MGARP"/>
</dbReference>
<dbReference type="SMART" id="SM00293">
    <property type="entry name" value="PWWP"/>
    <property type="match status" value="1"/>
</dbReference>
<dbReference type="InterPro" id="IPR000313">
    <property type="entry name" value="PWWP_dom"/>
</dbReference>
<evidence type="ECO:0000313" key="4">
    <source>
        <dbReference type="Proteomes" id="UP001275084"/>
    </source>
</evidence>
<dbReference type="GO" id="GO:0005739">
    <property type="term" value="C:mitochondrion"/>
    <property type="evidence" value="ECO:0007669"/>
    <property type="project" value="InterPro"/>
</dbReference>
<feature type="region of interest" description="Disordered" evidence="1">
    <location>
        <begin position="288"/>
        <end position="419"/>
    </location>
</feature>
<feature type="compositionally biased region" description="Low complexity" evidence="1">
    <location>
        <begin position="91"/>
        <end position="102"/>
    </location>
</feature>
<feature type="compositionally biased region" description="Polar residues" evidence="1">
    <location>
        <begin position="1"/>
        <end position="18"/>
    </location>
</feature>
<feature type="compositionally biased region" description="Polar residues" evidence="1">
    <location>
        <begin position="356"/>
        <end position="366"/>
    </location>
</feature>
<feature type="compositionally biased region" description="Basic and acidic residues" evidence="1">
    <location>
        <begin position="65"/>
        <end position="88"/>
    </location>
</feature>
<feature type="region of interest" description="Disordered" evidence="1">
    <location>
        <begin position="1"/>
        <end position="143"/>
    </location>
</feature>
<gene>
    <name evidence="3" type="ORF">B0T25DRAFT_587057</name>
</gene>
<evidence type="ECO:0000259" key="2">
    <source>
        <dbReference type="PROSITE" id="PS50812"/>
    </source>
</evidence>
<dbReference type="Pfam" id="PF00855">
    <property type="entry name" value="PWWP"/>
    <property type="match status" value="1"/>
</dbReference>